<dbReference type="EC" id="3.4.19.9" evidence="3 8"/>
<keyword evidence="4" id="KW-0964">Secreted</keyword>
<dbReference type="InterPro" id="IPR015527">
    <property type="entry name" value="Pept_C26_g-glut_hydrolase"/>
</dbReference>
<proteinExistence type="inferred from homology"/>
<dbReference type="AlphaFoldDB" id="A0A0M4EJ07"/>
<dbReference type="Pfam" id="PF07722">
    <property type="entry name" value="Peptidase_C26"/>
    <property type="match status" value="1"/>
</dbReference>
<evidence type="ECO:0000256" key="3">
    <source>
        <dbReference type="ARBA" id="ARBA00012886"/>
    </source>
</evidence>
<comment type="similarity">
    <text evidence="2">Belongs to the peptidase C26 family.</text>
</comment>
<evidence type="ECO:0000256" key="8">
    <source>
        <dbReference type="PROSITE-ProRule" id="PRU00607"/>
    </source>
</evidence>
<evidence type="ECO:0000256" key="5">
    <source>
        <dbReference type="ARBA" id="ARBA00022729"/>
    </source>
</evidence>
<keyword evidence="6 8" id="KW-0378">Hydrolase</keyword>
<dbReference type="GO" id="GO:0005576">
    <property type="term" value="C:extracellular region"/>
    <property type="evidence" value="ECO:0007669"/>
    <property type="project" value="UniProtKB-SubCell"/>
</dbReference>
<evidence type="ECO:0000313" key="9">
    <source>
        <dbReference type="EMBL" id="ALC43938.1"/>
    </source>
</evidence>
<dbReference type="SUPFAM" id="SSF52317">
    <property type="entry name" value="Class I glutamine amidotransferase-like"/>
    <property type="match status" value="1"/>
</dbReference>
<dbReference type="Gene3D" id="3.40.50.880">
    <property type="match status" value="1"/>
</dbReference>
<evidence type="ECO:0000256" key="4">
    <source>
        <dbReference type="ARBA" id="ARBA00022525"/>
    </source>
</evidence>
<dbReference type="OrthoDB" id="64220at2759"/>
<protein>
    <recommendedName>
        <fullName evidence="3 8">folate gamma-glutamyl hydrolase</fullName>
        <ecNumber evidence="3 8">3.4.19.9</ecNumber>
    </recommendedName>
</protein>
<keyword evidence="5" id="KW-0732">Signal</keyword>
<comment type="catalytic activity">
    <reaction evidence="8">
        <text>(6S)-5,6,7,8-tetrahydrofolyl-(gamma-L-Glu)(n) + (n-1) H2O = (6S)-5,6,7,8-tetrahydrofolate + (n-1) L-glutamate</text>
        <dbReference type="Rhea" id="RHEA:56784"/>
        <dbReference type="Rhea" id="RHEA-COMP:14738"/>
        <dbReference type="ChEBI" id="CHEBI:15377"/>
        <dbReference type="ChEBI" id="CHEBI:29985"/>
        <dbReference type="ChEBI" id="CHEBI:57453"/>
        <dbReference type="ChEBI" id="CHEBI:141005"/>
        <dbReference type="EC" id="3.4.19.9"/>
    </reaction>
</comment>
<dbReference type="PROSITE" id="PS51273">
    <property type="entry name" value="GATASE_TYPE_1"/>
    <property type="match status" value="1"/>
</dbReference>
<dbReference type="STRING" id="30019.A0A0M4EJ07"/>
<evidence type="ECO:0000256" key="7">
    <source>
        <dbReference type="PIRSR" id="PIRSR615527-1"/>
    </source>
</evidence>
<dbReference type="GO" id="GO:0034722">
    <property type="term" value="F:gamma-glutamyl-peptidase activity"/>
    <property type="evidence" value="ECO:0007669"/>
    <property type="project" value="UniProtKB-UniRule"/>
</dbReference>
<feature type="non-terminal residue" evidence="9">
    <location>
        <position position="319"/>
    </location>
</feature>
<comment type="subcellular location">
    <subcellularLocation>
        <location evidence="1">Secreted</location>
        <location evidence="1">Extracellular space</location>
    </subcellularLocation>
</comment>
<dbReference type="FunFam" id="3.40.50.880:FF:000054">
    <property type="entry name" value="Folate gamma-glutamyl hydrolase"/>
    <property type="match status" value="1"/>
</dbReference>
<dbReference type="InterPro" id="IPR011697">
    <property type="entry name" value="Peptidase_C26"/>
</dbReference>
<dbReference type="OMA" id="AKDWHPL"/>
<dbReference type="PROSITE" id="PS51275">
    <property type="entry name" value="PEPTIDASE_C26_GGH"/>
    <property type="match status" value="1"/>
</dbReference>
<feature type="active site" evidence="8">
    <location>
        <position position="236"/>
    </location>
</feature>
<sequence>KPLAMTANVSKTKTPNVGVLCIDNAKIFEEIYGKINHSYISCAYVKYLEAAGAHVVPIWIGRPRVYYQELLSQLNGVLLPGGAVFLDSAQAPELSNDCVESARYICEIALELNEQQRYFPIWGTCLGFQLLLINAAKTKEVRIDCDVMNKALPLQLVEDYESSQLLKALTPALAAQMQCVPFACHQHRYCITTATLEEFKLAADWRVLATAVDNKQLRFVTLIEHRRYPLFGSQFHPERANYEQLFMRADPWQEAHSQPCLQSAHYFAEFFVDCCRRNGNSFASDKEKARHIIWNWQPVFSGKHSTTQQCYLFPKNVDY</sequence>
<reference evidence="9 10" key="1">
    <citation type="submission" date="2015-08" db="EMBL/GenBank/DDBJ databases">
        <title>Ancestral chromatin configuration constrains chromatin evolution on differentiating sex chromosomes in Drosophila.</title>
        <authorList>
            <person name="Zhou Q."/>
            <person name="Bachtrog D."/>
        </authorList>
    </citation>
    <scope>NUCLEOTIDE SEQUENCE [LARGE SCALE GENOMIC DNA]</scope>
    <source>
        <tissue evidence="9">Whole larvae</tissue>
    </source>
</reference>
<gene>
    <name evidence="9" type="ORF">Dbus_chr3Lg1104</name>
</gene>
<organism evidence="9 10">
    <name type="scientific">Drosophila busckii</name>
    <name type="common">Fruit fly</name>
    <dbReference type="NCBI Taxonomy" id="30019"/>
    <lineage>
        <taxon>Eukaryota</taxon>
        <taxon>Metazoa</taxon>
        <taxon>Ecdysozoa</taxon>
        <taxon>Arthropoda</taxon>
        <taxon>Hexapoda</taxon>
        <taxon>Insecta</taxon>
        <taxon>Pterygota</taxon>
        <taxon>Neoptera</taxon>
        <taxon>Endopterygota</taxon>
        <taxon>Diptera</taxon>
        <taxon>Brachycera</taxon>
        <taxon>Muscomorpha</taxon>
        <taxon>Ephydroidea</taxon>
        <taxon>Drosophilidae</taxon>
        <taxon>Drosophila</taxon>
    </lineage>
</organism>
<dbReference type="GO" id="GO:0046900">
    <property type="term" value="P:tetrahydrofolylpolyglutamate metabolic process"/>
    <property type="evidence" value="ECO:0007669"/>
    <property type="project" value="TreeGrafter"/>
</dbReference>
<dbReference type="EMBL" id="CP012525">
    <property type="protein sequence ID" value="ALC43938.1"/>
    <property type="molecule type" value="Genomic_DNA"/>
</dbReference>
<accession>A0A0M4EJ07</accession>
<dbReference type="InterPro" id="IPR029062">
    <property type="entry name" value="Class_I_gatase-like"/>
</dbReference>
<evidence type="ECO:0000256" key="2">
    <source>
        <dbReference type="ARBA" id="ARBA00011083"/>
    </source>
</evidence>
<feature type="active site" description="Proton donor" evidence="7">
    <location>
        <position position="236"/>
    </location>
</feature>
<dbReference type="GO" id="GO:0005773">
    <property type="term" value="C:vacuole"/>
    <property type="evidence" value="ECO:0007669"/>
    <property type="project" value="TreeGrafter"/>
</dbReference>
<keyword evidence="10" id="KW-1185">Reference proteome</keyword>
<name>A0A0M4EJ07_DROBS</name>
<evidence type="ECO:0000313" key="10">
    <source>
        <dbReference type="Proteomes" id="UP000494163"/>
    </source>
</evidence>
<evidence type="ECO:0000256" key="1">
    <source>
        <dbReference type="ARBA" id="ARBA00004239"/>
    </source>
</evidence>
<dbReference type="Proteomes" id="UP000494163">
    <property type="component" value="Chromosome 3L"/>
</dbReference>
<dbReference type="PANTHER" id="PTHR11315">
    <property type="entry name" value="PROTEASE FAMILY C26 GAMMA-GLUTAMYL HYDROLASE"/>
    <property type="match status" value="1"/>
</dbReference>
<dbReference type="PANTHER" id="PTHR11315:SF0">
    <property type="entry name" value="FOLATE GAMMA-GLUTAMYL HYDROLASE"/>
    <property type="match status" value="1"/>
</dbReference>
<evidence type="ECO:0000256" key="6">
    <source>
        <dbReference type="ARBA" id="ARBA00022801"/>
    </source>
</evidence>
<feature type="non-terminal residue" evidence="9">
    <location>
        <position position="1"/>
    </location>
</feature>
<feature type="active site" description="Nucleophile" evidence="7 8">
    <location>
        <position position="125"/>
    </location>
</feature>